<protein>
    <submittedName>
        <fullName evidence="1">Uncharacterized protein</fullName>
    </submittedName>
</protein>
<evidence type="ECO:0000313" key="1">
    <source>
        <dbReference type="EMBL" id="QOY88708.1"/>
    </source>
</evidence>
<organism evidence="1 2">
    <name type="scientific">Paludibaculum fermentans</name>
    <dbReference type="NCBI Taxonomy" id="1473598"/>
    <lineage>
        <taxon>Bacteria</taxon>
        <taxon>Pseudomonadati</taxon>
        <taxon>Acidobacteriota</taxon>
        <taxon>Terriglobia</taxon>
        <taxon>Bryobacterales</taxon>
        <taxon>Bryobacteraceae</taxon>
        <taxon>Paludibaculum</taxon>
    </lineage>
</organism>
<reference evidence="1 2" key="1">
    <citation type="submission" date="2020-10" db="EMBL/GenBank/DDBJ databases">
        <title>Complete genome sequence of Paludibaculum fermentans P105T, a facultatively anaerobic acidobacterium capable of dissimilatory Fe(III) reduction.</title>
        <authorList>
            <person name="Dedysh S.N."/>
            <person name="Beletsky A.V."/>
            <person name="Kulichevskaya I.S."/>
            <person name="Mardanov A.V."/>
            <person name="Ravin N.V."/>
        </authorList>
    </citation>
    <scope>NUCLEOTIDE SEQUENCE [LARGE SCALE GENOMIC DNA]</scope>
    <source>
        <strain evidence="1 2">P105</strain>
    </source>
</reference>
<dbReference type="EMBL" id="CP063849">
    <property type="protein sequence ID" value="QOY88708.1"/>
    <property type="molecule type" value="Genomic_DNA"/>
</dbReference>
<keyword evidence="2" id="KW-1185">Reference proteome</keyword>
<gene>
    <name evidence="1" type="ORF">IRI77_01730</name>
</gene>
<proteinExistence type="predicted"/>
<sequence length="159" mass="17578">MLGFLLSLLAGRGAQASAKPGTSLPLQYPVLLFGEGRILVMDTVEKLTSTQGSSGLYYPSLQLIDAAGNLHRIVKAREFGRKSWVLDMGTGTFHVHLVLKRLKTLKLAEARKLLLELVSDPESSWSRWPGGSARAVAQLESCNSLGELMEECRRSWDWH</sequence>
<dbReference type="RefSeq" id="WP_194450370.1">
    <property type="nucleotide sequence ID" value="NZ_CP063849.1"/>
</dbReference>
<dbReference type="KEGG" id="pfer:IRI77_01730"/>
<dbReference type="AlphaFoldDB" id="A0A7S7NS21"/>
<accession>A0A7S7NS21</accession>
<evidence type="ECO:0000313" key="2">
    <source>
        <dbReference type="Proteomes" id="UP000593892"/>
    </source>
</evidence>
<name>A0A7S7NS21_PALFE</name>
<dbReference type="Proteomes" id="UP000593892">
    <property type="component" value="Chromosome"/>
</dbReference>